<feature type="domain" description="CBS" evidence="4">
    <location>
        <begin position="94"/>
        <end position="151"/>
    </location>
</feature>
<organism evidence="5 6">
    <name type="scientific">Variovorax boronicumulans</name>
    <dbReference type="NCBI Taxonomy" id="436515"/>
    <lineage>
        <taxon>Bacteria</taxon>
        <taxon>Pseudomonadati</taxon>
        <taxon>Pseudomonadota</taxon>
        <taxon>Betaproteobacteria</taxon>
        <taxon>Burkholderiales</taxon>
        <taxon>Comamonadaceae</taxon>
        <taxon>Variovorax</taxon>
    </lineage>
</organism>
<proteinExistence type="predicted"/>
<dbReference type="InterPro" id="IPR007055">
    <property type="entry name" value="BON_dom"/>
</dbReference>
<feature type="domain" description="CBS" evidence="4">
    <location>
        <begin position="7"/>
        <end position="64"/>
    </location>
</feature>
<evidence type="ECO:0000313" key="6">
    <source>
        <dbReference type="Proteomes" id="UP001244295"/>
    </source>
</evidence>
<dbReference type="PROSITE" id="PS51371">
    <property type="entry name" value="CBS"/>
    <property type="match status" value="2"/>
</dbReference>
<dbReference type="Pfam" id="PF00571">
    <property type="entry name" value="CBS"/>
    <property type="match status" value="2"/>
</dbReference>
<dbReference type="AlphaFoldDB" id="A0AAW8DWU4"/>
<dbReference type="SMART" id="SM00116">
    <property type="entry name" value="CBS"/>
    <property type="match status" value="2"/>
</dbReference>
<dbReference type="Gene3D" id="3.10.580.10">
    <property type="entry name" value="CBS-domain"/>
    <property type="match status" value="1"/>
</dbReference>
<dbReference type="PANTHER" id="PTHR43080:SF26">
    <property type="entry name" value="REGULATORY PROTEIN"/>
    <property type="match status" value="1"/>
</dbReference>
<dbReference type="RefSeq" id="WP_307637043.1">
    <property type="nucleotide sequence ID" value="NZ_JAUSRR010000005.1"/>
</dbReference>
<keyword evidence="1 2" id="KW-0129">CBS domain</keyword>
<dbReference type="InterPro" id="IPR046342">
    <property type="entry name" value="CBS_dom_sf"/>
</dbReference>
<dbReference type="Gene3D" id="3.30.1340.30">
    <property type="match status" value="1"/>
</dbReference>
<dbReference type="InterPro" id="IPR051257">
    <property type="entry name" value="Diverse_CBS-Domain"/>
</dbReference>
<dbReference type="PANTHER" id="PTHR43080">
    <property type="entry name" value="CBS DOMAIN-CONTAINING PROTEIN CBSX3, MITOCHONDRIAL"/>
    <property type="match status" value="1"/>
</dbReference>
<reference evidence="5" key="1">
    <citation type="submission" date="2023-07" db="EMBL/GenBank/DDBJ databases">
        <title>Sorghum-associated microbial communities from plants grown in Nebraska, USA.</title>
        <authorList>
            <person name="Schachtman D."/>
        </authorList>
    </citation>
    <scope>NUCLEOTIDE SEQUENCE</scope>
    <source>
        <strain evidence="5">DS2795</strain>
    </source>
</reference>
<evidence type="ECO:0000259" key="3">
    <source>
        <dbReference type="PROSITE" id="PS50914"/>
    </source>
</evidence>
<dbReference type="Pfam" id="PF04972">
    <property type="entry name" value="BON"/>
    <property type="match status" value="1"/>
</dbReference>
<evidence type="ECO:0000256" key="1">
    <source>
        <dbReference type="ARBA" id="ARBA00023122"/>
    </source>
</evidence>
<name>A0AAW8DWU4_9BURK</name>
<comment type="caution">
    <text evidence="5">The sequence shown here is derived from an EMBL/GenBank/DDBJ whole genome shotgun (WGS) entry which is preliminary data.</text>
</comment>
<dbReference type="SUPFAM" id="SSF54631">
    <property type="entry name" value="CBS-domain pair"/>
    <property type="match status" value="1"/>
</dbReference>
<accession>A0AAW8DWU4</accession>
<dbReference type="InterPro" id="IPR000644">
    <property type="entry name" value="CBS_dom"/>
</dbReference>
<dbReference type="Proteomes" id="UP001244295">
    <property type="component" value="Unassembled WGS sequence"/>
</dbReference>
<sequence length="232" mass="25612">MNAQDVMTSPVFTVAPDTPVRDISALLLARHISGVPVLDQGEVVGIVSKSDLLHRYEAEPGGAPPHPWWQRWVQRTAPPREYVRAHALRAADLMTREPVSIAEDLSLARVAQLLTAYRIQRLPVVRGRRLVGIVTSGDLVKALLRQAEADTASADACDDAQILARLVAELERQTWWSRAWSHVSVDNGIVMYHGMVGNEAERDAARVAAEGIAGVRGVVDERLYTIEWQTMV</sequence>
<evidence type="ECO:0000313" key="5">
    <source>
        <dbReference type="EMBL" id="MDP9923963.1"/>
    </source>
</evidence>
<evidence type="ECO:0000256" key="2">
    <source>
        <dbReference type="PROSITE-ProRule" id="PRU00703"/>
    </source>
</evidence>
<dbReference type="InterPro" id="IPR017080">
    <property type="entry name" value="UCP036990_CBS_BON"/>
</dbReference>
<dbReference type="EMBL" id="JAUSRR010000005">
    <property type="protein sequence ID" value="MDP9923963.1"/>
    <property type="molecule type" value="Genomic_DNA"/>
</dbReference>
<protein>
    <submittedName>
        <fullName evidence="5">CBS domain-containing protein</fullName>
    </submittedName>
</protein>
<gene>
    <name evidence="5" type="ORF">J2W25_002995</name>
</gene>
<evidence type="ECO:0000259" key="4">
    <source>
        <dbReference type="PROSITE" id="PS51371"/>
    </source>
</evidence>
<dbReference type="CDD" id="cd04586">
    <property type="entry name" value="CBS_pair_BON_assoc"/>
    <property type="match status" value="1"/>
</dbReference>
<dbReference type="PIRSF" id="PIRSF036990">
    <property type="entry name" value="UCP036990_CBS_BON"/>
    <property type="match status" value="1"/>
</dbReference>
<dbReference type="PROSITE" id="PS50914">
    <property type="entry name" value="BON"/>
    <property type="match status" value="1"/>
</dbReference>
<feature type="domain" description="BON" evidence="3">
    <location>
        <begin position="158"/>
        <end position="227"/>
    </location>
</feature>